<feature type="domain" description="DUF4283" evidence="2">
    <location>
        <begin position="106"/>
        <end position="174"/>
    </location>
</feature>
<name>A0A438DKX3_VITVI</name>
<dbReference type="Pfam" id="PF14111">
    <property type="entry name" value="DUF4283"/>
    <property type="match status" value="1"/>
</dbReference>
<evidence type="ECO:0000313" key="4">
    <source>
        <dbReference type="Proteomes" id="UP000288805"/>
    </source>
</evidence>
<feature type="region of interest" description="Disordered" evidence="1">
    <location>
        <begin position="176"/>
        <end position="220"/>
    </location>
</feature>
<evidence type="ECO:0000256" key="1">
    <source>
        <dbReference type="SAM" id="MobiDB-lite"/>
    </source>
</evidence>
<dbReference type="AlphaFoldDB" id="A0A438DKX3"/>
<sequence length="368" mass="40852">MQISIVERKRGVSSWIKLGPASLGPLVEGLVFCTKDTRTGHWDKLWQENGRTFSLVEEQKGVGLFCWRRYERWMLLPKGNRQQGLKPKLEEASPLSCWLLGPQARKGDDLRSWGTQMAKLWGLKGNLGLAKLESGKVLLEFEVMAEAKKALKAREVSVGGFFMRLEKWSQMTGCLMEGERERERERPRPTLRSLPTEEKGKPFEAVGEVEGESADGTPGADKRVGVPLGLFSGACWVAFWAPGSYPSPSRKAEFSLGPKEVENPRRAKAWKTIVGFGLASSDDGQSPPQFVESRDHFDGQCRLCEAELLSKERSKTDLALFEEALRYESDSFQFGCLVSGPYSSPSSFSGQTPLGEYCVLSGDGKGAR</sequence>
<evidence type="ECO:0000259" key="2">
    <source>
        <dbReference type="Pfam" id="PF14111"/>
    </source>
</evidence>
<dbReference type="InterPro" id="IPR025558">
    <property type="entry name" value="DUF4283"/>
</dbReference>
<proteinExistence type="predicted"/>
<feature type="compositionally biased region" description="Basic and acidic residues" evidence="1">
    <location>
        <begin position="177"/>
        <end position="188"/>
    </location>
</feature>
<gene>
    <name evidence="3" type="ORF">CK203_079677</name>
</gene>
<evidence type="ECO:0000313" key="3">
    <source>
        <dbReference type="EMBL" id="RVW36078.1"/>
    </source>
</evidence>
<comment type="caution">
    <text evidence="3">The sequence shown here is derived from an EMBL/GenBank/DDBJ whole genome shotgun (WGS) entry which is preliminary data.</text>
</comment>
<dbReference type="Proteomes" id="UP000288805">
    <property type="component" value="Unassembled WGS sequence"/>
</dbReference>
<reference evidence="3 4" key="1">
    <citation type="journal article" date="2018" name="PLoS Genet.">
        <title>Population sequencing reveals clonal diversity and ancestral inbreeding in the grapevine cultivar Chardonnay.</title>
        <authorList>
            <person name="Roach M.J."/>
            <person name="Johnson D.L."/>
            <person name="Bohlmann J."/>
            <person name="van Vuuren H.J."/>
            <person name="Jones S.J."/>
            <person name="Pretorius I.S."/>
            <person name="Schmidt S.A."/>
            <person name="Borneman A.R."/>
        </authorList>
    </citation>
    <scope>NUCLEOTIDE SEQUENCE [LARGE SCALE GENOMIC DNA]</scope>
    <source>
        <strain evidence="4">cv. Chardonnay</strain>
        <tissue evidence="3">Leaf</tissue>
    </source>
</reference>
<dbReference type="EMBL" id="QGNW01001582">
    <property type="protein sequence ID" value="RVW36078.1"/>
    <property type="molecule type" value="Genomic_DNA"/>
</dbReference>
<accession>A0A438DKX3</accession>
<organism evidence="3 4">
    <name type="scientific">Vitis vinifera</name>
    <name type="common">Grape</name>
    <dbReference type="NCBI Taxonomy" id="29760"/>
    <lineage>
        <taxon>Eukaryota</taxon>
        <taxon>Viridiplantae</taxon>
        <taxon>Streptophyta</taxon>
        <taxon>Embryophyta</taxon>
        <taxon>Tracheophyta</taxon>
        <taxon>Spermatophyta</taxon>
        <taxon>Magnoliopsida</taxon>
        <taxon>eudicotyledons</taxon>
        <taxon>Gunneridae</taxon>
        <taxon>Pentapetalae</taxon>
        <taxon>rosids</taxon>
        <taxon>Vitales</taxon>
        <taxon>Vitaceae</taxon>
        <taxon>Viteae</taxon>
        <taxon>Vitis</taxon>
    </lineage>
</organism>
<protein>
    <recommendedName>
        <fullName evidence="2">DUF4283 domain-containing protein</fullName>
    </recommendedName>
</protein>